<dbReference type="InterPro" id="IPR009003">
    <property type="entry name" value="Peptidase_S1_PA"/>
</dbReference>
<dbReference type="AlphaFoldDB" id="A0A9J7KBG8"/>
<dbReference type="Gene3D" id="2.40.10.120">
    <property type="match status" value="1"/>
</dbReference>
<feature type="repeat" description="ANK" evidence="1">
    <location>
        <begin position="199"/>
        <end position="231"/>
    </location>
</feature>
<dbReference type="PROSITE" id="PS50297">
    <property type="entry name" value="ANK_REP_REGION"/>
    <property type="match status" value="6"/>
</dbReference>
<dbReference type="PROSITE" id="PS50088">
    <property type="entry name" value="ANK_REPEAT"/>
    <property type="match status" value="6"/>
</dbReference>
<dbReference type="PROSITE" id="PS50017">
    <property type="entry name" value="DEATH_DOMAIN"/>
    <property type="match status" value="1"/>
</dbReference>
<proteinExistence type="predicted"/>
<dbReference type="Pfam" id="PF13365">
    <property type="entry name" value="Trypsin_2"/>
    <property type="match status" value="1"/>
</dbReference>
<dbReference type="OrthoDB" id="9988411at2759"/>
<dbReference type="SUPFAM" id="SSF47986">
    <property type="entry name" value="DEATH domain"/>
    <property type="match status" value="1"/>
</dbReference>
<evidence type="ECO:0000259" key="2">
    <source>
        <dbReference type="PROSITE" id="PS50017"/>
    </source>
</evidence>
<feature type="repeat" description="ANK" evidence="1">
    <location>
        <begin position="34"/>
        <end position="66"/>
    </location>
</feature>
<reference evidence="4" key="1">
    <citation type="submission" date="2025-08" db="UniProtKB">
        <authorList>
            <consortium name="RefSeq"/>
        </authorList>
    </citation>
    <scope>IDENTIFICATION</scope>
    <source>
        <strain evidence="4">S238N-H82</strain>
        <tissue evidence="4">Testes</tissue>
    </source>
</reference>
<feature type="repeat" description="ANK" evidence="1">
    <location>
        <begin position="67"/>
        <end position="99"/>
    </location>
</feature>
<dbReference type="Pfam" id="PF08477">
    <property type="entry name" value="Roc"/>
    <property type="match status" value="1"/>
</dbReference>
<feature type="domain" description="Death" evidence="2">
    <location>
        <begin position="813"/>
        <end position="882"/>
    </location>
</feature>
<dbReference type="InterPro" id="IPR011029">
    <property type="entry name" value="DEATH-like_dom_sf"/>
</dbReference>
<dbReference type="SUPFAM" id="SSF50494">
    <property type="entry name" value="Trypsin-like serine proteases"/>
    <property type="match status" value="1"/>
</dbReference>
<dbReference type="SUPFAM" id="SSF52540">
    <property type="entry name" value="P-loop containing nucleoside triphosphate hydrolases"/>
    <property type="match status" value="1"/>
</dbReference>
<dbReference type="RefSeq" id="XP_035664101.1">
    <property type="nucleotide sequence ID" value="XM_035808208.1"/>
</dbReference>
<dbReference type="Pfam" id="PF13637">
    <property type="entry name" value="Ank_4"/>
    <property type="match status" value="1"/>
</dbReference>
<keyword evidence="1" id="KW-0040">ANK repeat</keyword>
<dbReference type="CDD" id="cd01670">
    <property type="entry name" value="Death"/>
    <property type="match status" value="1"/>
</dbReference>
<keyword evidence="3" id="KW-1185">Reference proteome</keyword>
<dbReference type="Gene3D" id="3.40.50.300">
    <property type="entry name" value="P-loop containing nucleotide triphosphate hydrolases"/>
    <property type="match status" value="1"/>
</dbReference>
<evidence type="ECO:0000313" key="3">
    <source>
        <dbReference type="Proteomes" id="UP000001554"/>
    </source>
</evidence>
<sequence length="1192" mass="134072">MDDSDFLCAAAKGDVEKVRRGLEEGLDVNTKDYDGDTGLHYACWRGHDKVVELLIKNGVDPNVPNKDGNTGLHEAIWRGHDKIVELLIKNGADLNVTNNNGHTGLHYACAGGHDKVVELLTMNGADLNVTNVNGRTGLHYACEGGHDQVVEMLIKNGADVNVRRTTGDTGLHVACLKGHDKVVELLSTNGADLNVTNKNGYTGLHIACRVGRDKVVELLIKNRVDLNVANENNKRPVDVAAGLGRDTQLLLETETRKQAEYSELVSSVGSEEGTTVKLFLCGDGQVGKTSLRVILKKTGFIVGALWNFMRKFRRQDVFNPTPGVHVSSETVRGIGRLSLHDFAGQAQFYVTHAMLLRTTNAIFPVVYKITDGEEEQKRQINGWLSFIHCSNADPTNKPRIVLIASHADKLQDQEAGWRRAKALVEHYRKLFQESLIVSQEVFLINCLQAGSPEIRRLREVLGTFRNDMLKQRPQVPKVCVEMLTLIESRRRERKIFPVMEWQDFLTAVRQATYGTIESRIVHLASSYLHDEGEIIYLSRKADSLVVLDPQWLFTSVFGALLAPDNFPIDKIARTADDCVTVEELTRVFGAVADIPLLIKLLQDFQLCHTYDGRIFILPSLLQQEMEEAAWSPVSSKSVYFGLQIRGRTEIDSFSCDLFPRLQTLLMQAHPDKFSWPRLWKNSAKCTDGKAEALLQITQDKRQLNIFVRSNDGSREDCNSIMDLLMDMTYRLLHETSPGARSRDMVLSALDLREHRPQPHAYSREEVEAAASKGENLVHPKRNVPEMVKDLLLHLRKVKVAWCIPIVAEMIPPWRELGINLGLSESDMEQISQRHQDDAESCCLAVLEEWLHLARTNATVEGLKTALGLAGQREIVEKLDTMEQSMSKQLLELQSEVTDIVHANFPNLNFVPDKNKEADDRRIELNRRTLREEVFSHSFNFSLDSVILDRIQERKKSVCRINWPGGSGTGFLLNKGKVLTCYHVYRWMSRALWSVHEASQYIATFFVSGEREYKVPFESPASLLKCYSEDLDYAILQLAVEDEMGRSLESLPLLGHFISESEDSRNMVVLVGHPSGGNKMVDFALIAGVAQRYVIHIRYPYMIQEDERKPIYDTSVMFHGSSGSPGFDTYGNVVLMHTRGFMDDGGQSVIERGVRLSAIRDHARQNLAPEAFSEIFPASFEQLAVSLPSFSIS</sequence>
<dbReference type="KEGG" id="bfo:118407691"/>
<dbReference type="InterPro" id="IPR036770">
    <property type="entry name" value="Ankyrin_rpt-contain_sf"/>
</dbReference>
<feature type="repeat" description="ANK" evidence="1">
    <location>
        <begin position="133"/>
        <end position="165"/>
    </location>
</feature>
<organism evidence="3 4">
    <name type="scientific">Branchiostoma floridae</name>
    <name type="common">Florida lancelet</name>
    <name type="synonym">Amphioxus</name>
    <dbReference type="NCBI Taxonomy" id="7739"/>
    <lineage>
        <taxon>Eukaryota</taxon>
        <taxon>Metazoa</taxon>
        <taxon>Chordata</taxon>
        <taxon>Cephalochordata</taxon>
        <taxon>Leptocardii</taxon>
        <taxon>Amphioxiformes</taxon>
        <taxon>Branchiostomatidae</taxon>
        <taxon>Branchiostoma</taxon>
    </lineage>
</organism>
<dbReference type="GO" id="GO:0007165">
    <property type="term" value="P:signal transduction"/>
    <property type="evidence" value="ECO:0007669"/>
    <property type="project" value="InterPro"/>
</dbReference>
<feature type="repeat" description="ANK" evidence="1">
    <location>
        <begin position="166"/>
        <end position="198"/>
    </location>
</feature>
<dbReference type="SUPFAM" id="SSF48403">
    <property type="entry name" value="Ankyrin repeat"/>
    <property type="match status" value="1"/>
</dbReference>
<dbReference type="InterPro" id="IPR027417">
    <property type="entry name" value="P-loop_NTPase"/>
</dbReference>
<dbReference type="SMART" id="SM00248">
    <property type="entry name" value="ANK"/>
    <property type="match status" value="7"/>
</dbReference>
<dbReference type="Gene3D" id="1.10.533.10">
    <property type="entry name" value="Death Domain, Fas"/>
    <property type="match status" value="1"/>
</dbReference>
<evidence type="ECO:0000256" key="1">
    <source>
        <dbReference type="PROSITE-ProRule" id="PRU00023"/>
    </source>
</evidence>
<feature type="repeat" description="ANK" evidence="1">
    <location>
        <begin position="100"/>
        <end position="132"/>
    </location>
</feature>
<dbReference type="InterPro" id="IPR039788">
    <property type="entry name" value="NOL4/NOL4L"/>
</dbReference>
<dbReference type="InterPro" id="IPR000488">
    <property type="entry name" value="Death_dom"/>
</dbReference>
<dbReference type="Pfam" id="PF00531">
    <property type="entry name" value="Death"/>
    <property type="match status" value="1"/>
</dbReference>
<dbReference type="PANTHER" id="PTHR12449">
    <property type="entry name" value="DEATH DOMAIN-CONTAINING PROTEIN"/>
    <property type="match status" value="1"/>
</dbReference>
<dbReference type="PANTHER" id="PTHR12449:SF18">
    <property type="entry name" value="DEATH DOMAIN-CONTAINING PROTEIN"/>
    <property type="match status" value="1"/>
</dbReference>
<evidence type="ECO:0000313" key="4">
    <source>
        <dbReference type="RefSeq" id="XP_035664101.1"/>
    </source>
</evidence>
<dbReference type="Proteomes" id="UP000001554">
    <property type="component" value="Unplaced"/>
</dbReference>
<protein>
    <submittedName>
        <fullName evidence="4">Death-associated protein kinase 1-like</fullName>
    </submittedName>
</protein>
<dbReference type="Gene3D" id="1.25.40.20">
    <property type="entry name" value="Ankyrin repeat-containing domain"/>
    <property type="match status" value="4"/>
</dbReference>
<name>A0A9J7KBG8_BRAFL</name>
<dbReference type="GeneID" id="118407691"/>
<dbReference type="InterPro" id="IPR002110">
    <property type="entry name" value="Ankyrin_rpt"/>
</dbReference>
<gene>
    <name evidence="4" type="primary">LOC118407691</name>
</gene>
<dbReference type="Pfam" id="PF12796">
    <property type="entry name" value="Ank_2"/>
    <property type="match status" value="2"/>
</dbReference>
<dbReference type="PRINTS" id="PR01415">
    <property type="entry name" value="ANKYRIN"/>
</dbReference>
<accession>A0A9J7KBG8</accession>